<name>A0A7C4H4M9_THEPE</name>
<dbReference type="InterPro" id="IPR002853">
    <property type="entry name" value="TFIIE_asu"/>
</dbReference>
<dbReference type="GO" id="GO:0006367">
    <property type="term" value="P:transcription initiation at RNA polymerase II promoter"/>
    <property type="evidence" value="ECO:0007669"/>
    <property type="project" value="InterPro"/>
</dbReference>
<evidence type="ECO:0000256" key="3">
    <source>
        <dbReference type="ARBA" id="ARBA00023163"/>
    </source>
</evidence>
<dbReference type="PROSITE" id="PS51344">
    <property type="entry name" value="HTH_TFE_IIE"/>
    <property type="match status" value="1"/>
</dbReference>
<feature type="domain" description="HTH TFE/IIEalpha-type" evidence="5">
    <location>
        <begin position="3"/>
        <end position="86"/>
    </location>
</feature>
<dbReference type="SUPFAM" id="SSF57783">
    <property type="entry name" value="Zinc beta-ribbon"/>
    <property type="match status" value="1"/>
</dbReference>
<keyword evidence="1 4" id="KW-0805">Transcription regulation</keyword>
<dbReference type="InterPro" id="IPR017919">
    <property type="entry name" value="TFIIE/TFIIEa_HTH"/>
</dbReference>
<evidence type="ECO:0000256" key="4">
    <source>
        <dbReference type="HAMAP-Rule" id="MF_01909"/>
    </source>
</evidence>
<dbReference type="InterPro" id="IPR036388">
    <property type="entry name" value="WH-like_DNA-bd_sf"/>
</dbReference>
<reference evidence="6" key="1">
    <citation type="journal article" date="2020" name="mSystems">
        <title>Genome- and Community-Level Interaction Insights into Carbon Utilization and Element Cycling Functions of Hydrothermarchaeota in Hydrothermal Sediment.</title>
        <authorList>
            <person name="Zhou Z."/>
            <person name="Liu Y."/>
            <person name="Xu W."/>
            <person name="Pan J."/>
            <person name="Luo Z.H."/>
            <person name="Li M."/>
        </authorList>
    </citation>
    <scope>NUCLEOTIDE SEQUENCE</scope>
    <source>
        <strain evidence="6">SpSt-649</strain>
    </source>
</reference>
<dbReference type="InterPro" id="IPR013137">
    <property type="entry name" value="Znf_TFIIB"/>
</dbReference>
<dbReference type="SUPFAM" id="SSF46785">
    <property type="entry name" value="Winged helix' DNA-binding domain"/>
    <property type="match status" value="1"/>
</dbReference>
<comment type="domain">
    <text evidence="4">The winged helix domain is involved in binding to DNA in the preinitiation complex.</text>
</comment>
<keyword evidence="2 4" id="KW-0238">DNA-binding</keyword>
<evidence type="ECO:0000256" key="1">
    <source>
        <dbReference type="ARBA" id="ARBA00023015"/>
    </source>
</evidence>
<comment type="subunit">
    <text evidence="4">Monomer. Interaction with RNA polymerase subunits RpoF and RpoE is necessary for Tfe stimulatory transcription activity. Able to interact with Tbp and RNA polymerase in the absence of DNA promoter. Interacts both with the preinitiation and elongation complexes.</text>
</comment>
<proteinExistence type="inferred from homology"/>
<dbReference type="PANTHER" id="PTHR13097">
    <property type="entry name" value="TRANSCRIPTION INITIATION FACTOR IIE, ALPHA SUBUNIT"/>
    <property type="match status" value="1"/>
</dbReference>
<comment type="caution">
    <text evidence="6">The sequence shown here is derived from an EMBL/GenBank/DDBJ whole genome shotgun (WGS) entry which is preliminary data.</text>
</comment>
<evidence type="ECO:0000313" key="6">
    <source>
        <dbReference type="EMBL" id="HGM47026.1"/>
    </source>
</evidence>
<dbReference type="Gene3D" id="1.10.10.10">
    <property type="entry name" value="Winged helix-like DNA-binding domain superfamily/Winged helix DNA-binding domain"/>
    <property type="match status" value="1"/>
</dbReference>
<comment type="similarity">
    <text evidence="4">Belongs to the TFE family.</text>
</comment>
<dbReference type="HAMAP" id="MF_01909">
    <property type="entry name" value="TFE_arch"/>
    <property type="match status" value="1"/>
</dbReference>
<dbReference type="Pfam" id="PF08271">
    <property type="entry name" value="Zn_Ribbon_TF"/>
    <property type="match status" value="1"/>
</dbReference>
<dbReference type="AlphaFoldDB" id="A0A7C4H4M9"/>
<dbReference type="EMBL" id="DTBQ01000131">
    <property type="protein sequence ID" value="HGM47026.1"/>
    <property type="molecule type" value="Genomic_DNA"/>
</dbReference>
<dbReference type="PANTHER" id="PTHR13097:SF7">
    <property type="entry name" value="GENERAL TRANSCRIPTION FACTOR IIE SUBUNIT 1"/>
    <property type="match status" value="1"/>
</dbReference>
<sequence length="174" mass="20505">MRKDEVLVALARRMCGEEAARVMALLIGRVEESDEEIAAELGMDVVKVRRILNELFEARLVKYRRARDEKEGWYKYFWRVTDEPPERILEDRKRLLIKLLEGLLDREAGEEYYYCPACGRRYTATEADDLNYTCRKCGEVLEPYDNSKSVDKIKKALEIIRRYQPTTASYMSVF</sequence>
<dbReference type="Pfam" id="PF02002">
    <property type="entry name" value="TFIIE_alpha"/>
    <property type="match status" value="1"/>
</dbReference>
<accession>A0A7C4H4M9</accession>
<dbReference type="GO" id="GO:0003677">
    <property type="term" value="F:DNA binding"/>
    <property type="evidence" value="ECO:0007669"/>
    <property type="project" value="UniProtKB-KW"/>
</dbReference>
<dbReference type="InterPro" id="IPR024550">
    <property type="entry name" value="TFIIEa/SarR/Rpc3_HTH_dom"/>
</dbReference>
<dbReference type="InterPro" id="IPR039997">
    <property type="entry name" value="TFE"/>
</dbReference>
<protein>
    <recommendedName>
        <fullName evidence="4">Transcription factor E</fullName>
        <shortName evidence="4">TFE</shortName>
    </recommendedName>
    <alternativeName>
        <fullName evidence="4">TFIIE subunit alpha homolog</fullName>
    </alternativeName>
    <alternativeName>
        <fullName evidence="4">Transcription initiation factor TFIIE</fullName>
    </alternativeName>
</protein>
<organism evidence="6">
    <name type="scientific">Thermofilum pendens</name>
    <dbReference type="NCBI Taxonomy" id="2269"/>
    <lineage>
        <taxon>Archaea</taxon>
        <taxon>Thermoproteota</taxon>
        <taxon>Thermoprotei</taxon>
        <taxon>Thermofilales</taxon>
        <taxon>Thermofilaceae</taxon>
        <taxon>Thermofilum</taxon>
    </lineage>
</organism>
<dbReference type="SMART" id="SM00531">
    <property type="entry name" value="TFIIE"/>
    <property type="match status" value="1"/>
</dbReference>
<dbReference type="InterPro" id="IPR016481">
    <property type="entry name" value="TF_E_archaea"/>
</dbReference>
<evidence type="ECO:0000259" key="5">
    <source>
        <dbReference type="PROSITE" id="PS51344"/>
    </source>
</evidence>
<dbReference type="GO" id="GO:0006355">
    <property type="term" value="P:regulation of DNA-templated transcription"/>
    <property type="evidence" value="ECO:0007669"/>
    <property type="project" value="InterPro"/>
</dbReference>
<keyword evidence="3 4" id="KW-0804">Transcription</keyword>
<gene>
    <name evidence="4" type="primary">tfe</name>
    <name evidence="6" type="ORF">ENU21_04680</name>
</gene>
<dbReference type="PIRSF" id="PIRSF006373">
    <property type="entry name" value="TF_E_archaea"/>
    <property type="match status" value="1"/>
</dbReference>
<evidence type="ECO:0000256" key="2">
    <source>
        <dbReference type="ARBA" id="ARBA00023125"/>
    </source>
</evidence>
<comment type="function">
    <text evidence="4">Transcription factor that plays a role in the activation of archaeal genes transcribed by RNA polymerase. Facilitates transcription initiation by enhancing TATA-box recognition by TATA-box-binding protein (Tbp), and transcription factor B (Tfb) and RNA polymerase recruitment. Not absolutely required for transcription in vitro, but particularly important in cases where Tbp or Tfb function is not optimal. It dynamically alters the nucleic acid-binding properties of RNA polymerases by stabilizing the initiation complex and destabilizing elongation complexes. Seems to translocate with the RNA polymerase following initiation and acts by binding to the non template strand of the transcription bubble in elongation complexes.</text>
</comment>
<dbReference type="InterPro" id="IPR036390">
    <property type="entry name" value="WH_DNA-bd_sf"/>
</dbReference>